<dbReference type="GO" id="GO:0004001">
    <property type="term" value="F:adenosine kinase activity"/>
    <property type="evidence" value="ECO:0007669"/>
    <property type="project" value="UniProtKB-UniRule"/>
</dbReference>
<gene>
    <name evidence="14" type="ORF">CBR_g22296</name>
</gene>
<evidence type="ECO:0000256" key="10">
    <source>
        <dbReference type="ARBA" id="ARBA00022842"/>
    </source>
</evidence>
<comment type="pathway">
    <text evidence="2 12">Purine metabolism; AMP biosynthesis via salvage pathway; AMP from adenosine: step 1/1.</text>
</comment>
<dbReference type="InterPro" id="IPR029056">
    <property type="entry name" value="Ribokinase-like"/>
</dbReference>
<keyword evidence="15" id="KW-1185">Reference proteome</keyword>
<dbReference type="OMA" id="YCATECI"/>
<evidence type="ECO:0000256" key="7">
    <source>
        <dbReference type="ARBA" id="ARBA00022741"/>
    </source>
</evidence>
<dbReference type="InterPro" id="IPR001805">
    <property type="entry name" value="Adenokinase"/>
</dbReference>
<dbReference type="GO" id="GO:0044209">
    <property type="term" value="P:AMP salvage"/>
    <property type="evidence" value="ECO:0007669"/>
    <property type="project" value="UniProtKB-UniRule"/>
</dbReference>
<accession>A0A388L2R5</accession>
<dbReference type="PANTHER" id="PTHR45769">
    <property type="entry name" value="ADENOSINE KINASE"/>
    <property type="match status" value="1"/>
</dbReference>
<dbReference type="OrthoDB" id="432447at2759"/>
<keyword evidence="6 12" id="KW-0660">Purine salvage</keyword>
<evidence type="ECO:0000256" key="5">
    <source>
        <dbReference type="ARBA" id="ARBA00022679"/>
    </source>
</evidence>
<dbReference type="PRINTS" id="PR00989">
    <property type="entry name" value="ADENOKINASE"/>
</dbReference>
<dbReference type="PROSITE" id="PS00584">
    <property type="entry name" value="PFKB_KINASES_2"/>
    <property type="match status" value="1"/>
</dbReference>
<sequence>MEGVLLGMGNPLLDISATIADQSLLDKYDLKLNNAILAEEKHMPLYKELVDNYDVEYIAGGATQNTIRVAQWMLRVPNATGYMGCIGKDEYGQRMKDIAAAAGVNAHYREDDTVQTGTCACVIKGGERSLVANLSAANHYKTEHLLKPENFELVEKAKFYYISGFFLTVSPESIMIVAKHAAEHRKVFTMNLAAPFISEFFTTPLLEALRYADIVFGNETEAKTFAKVQKWETEDVSEIALKISAMPKASGTYGRTVVITQGADATVIAKDGQVTLYPVIKIAKENLVDTNGAGDSFVGGFLSQLVQGKEISEAVRAGNFAANVIIQRSGCTLPESCDFS</sequence>
<dbReference type="FunFam" id="3.40.1190.20:FF:000006">
    <property type="entry name" value="Adenosine kinase 2"/>
    <property type="match status" value="1"/>
</dbReference>
<dbReference type="CDD" id="cd01168">
    <property type="entry name" value="adenosine_kinase"/>
    <property type="match status" value="1"/>
</dbReference>
<evidence type="ECO:0000256" key="11">
    <source>
        <dbReference type="PIRSR" id="PIRSR601805-1"/>
    </source>
</evidence>
<keyword evidence="8 12" id="KW-0418">Kinase</keyword>
<comment type="function">
    <text evidence="12">ATP dependent phosphorylation of adenosine and other related nucleoside analogs to monophosphate derivatives.</text>
</comment>
<dbReference type="Pfam" id="PF00294">
    <property type="entry name" value="PfkB"/>
    <property type="match status" value="1"/>
</dbReference>
<evidence type="ECO:0000256" key="6">
    <source>
        <dbReference type="ARBA" id="ARBA00022726"/>
    </source>
</evidence>
<dbReference type="GO" id="GO:0006144">
    <property type="term" value="P:purine nucleobase metabolic process"/>
    <property type="evidence" value="ECO:0007669"/>
    <property type="project" value="TreeGrafter"/>
</dbReference>
<dbReference type="Gramene" id="GBG76548">
    <property type="protein sequence ID" value="GBG76548"/>
    <property type="gene ID" value="CBR_g22296"/>
</dbReference>
<keyword evidence="9 12" id="KW-0067">ATP-binding</keyword>
<comment type="similarity">
    <text evidence="3 12">Belongs to the carbohydrate kinase PfkB family.</text>
</comment>
<dbReference type="EMBL" id="BFEA01000247">
    <property type="protein sequence ID" value="GBG76548.1"/>
    <property type="molecule type" value="Genomic_DNA"/>
</dbReference>
<dbReference type="PANTHER" id="PTHR45769:SF3">
    <property type="entry name" value="ADENOSINE KINASE"/>
    <property type="match status" value="1"/>
</dbReference>
<dbReference type="Proteomes" id="UP000265515">
    <property type="component" value="Unassembled WGS sequence"/>
</dbReference>
<dbReference type="Gene3D" id="3.30.1110.10">
    <property type="match status" value="1"/>
</dbReference>
<keyword evidence="10 12" id="KW-0460">Magnesium</keyword>
<dbReference type="UniPathway" id="UPA00588">
    <property type="reaction ID" value="UER00659"/>
</dbReference>
<evidence type="ECO:0000256" key="12">
    <source>
        <dbReference type="RuleBase" id="RU368116"/>
    </source>
</evidence>
<evidence type="ECO:0000313" key="14">
    <source>
        <dbReference type="EMBL" id="GBG76548.1"/>
    </source>
</evidence>
<keyword evidence="5 12" id="KW-0808">Transferase</keyword>
<evidence type="ECO:0000256" key="4">
    <source>
        <dbReference type="ARBA" id="ARBA00012119"/>
    </source>
</evidence>
<evidence type="ECO:0000313" key="15">
    <source>
        <dbReference type="Proteomes" id="UP000265515"/>
    </source>
</evidence>
<dbReference type="FunFam" id="3.30.1110.10:FF:000001">
    <property type="entry name" value="Adenosine kinase a"/>
    <property type="match status" value="1"/>
</dbReference>
<feature type="active site" description="Proton acceptor" evidence="11">
    <location>
        <position position="295"/>
    </location>
</feature>
<evidence type="ECO:0000259" key="13">
    <source>
        <dbReference type="Pfam" id="PF00294"/>
    </source>
</evidence>
<reference evidence="14 15" key="1">
    <citation type="journal article" date="2018" name="Cell">
        <title>The Chara Genome: Secondary Complexity and Implications for Plant Terrestrialization.</title>
        <authorList>
            <person name="Nishiyama T."/>
            <person name="Sakayama H."/>
            <person name="Vries J.D."/>
            <person name="Buschmann H."/>
            <person name="Saint-Marcoux D."/>
            <person name="Ullrich K.K."/>
            <person name="Haas F.B."/>
            <person name="Vanderstraeten L."/>
            <person name="Becker D."/>
            <person name="Lang D."/>
            <person name="Vosolsobe S."/>
            <person name="Rombauts S."/>
            <person name="Wilhelmsson P.K.I."/>
            <person name="Janitza P."/>
            <person name="Kern R."/>
            <person name="Heyl A."/>
            <person name="Rumpler F."/>
            <person name="Villalobos L.I.A.C."/>
            <person name="Clay J.M."/>
            <person name="Skokan R."/>
            <person name="Toyoda A."/>
            <person name="Suzuki Y."/>
            <person name="Kagoshima H."/>
            <person name="Schijlen E."/>
            <person name="Tajeshwar N."/>
            <person name="Catarino B."/>
            <person name="Hetherington A.J."/>
            <person name="Saltykova A."/>
            <person name="Bonnot C."/>
            <person name="Breuninger H."/>
            <person name="Symeonidi A."/>
            <person name="Radhakrishnan G.V."/>
            <person name="Van Nieuwerburgh F."/>
            <person name="Deforce D."/>
            <person name="Chang C."/>
            <person name="Karol K.G."/>
            <person name="Hedrich R."/>
            <person name="Ulvskov P."/>
            <person name="Glockner G."/>
            <person name="Delwiche C.F."/>
            <person name="Petrasek J."/>
            <person name="Van de Peer Y."/>
            <person name="Friml J."/>
            <person name="Beilby M."/>
            <person name="Dolan L."/>
            <person name="Kohara Y."/>
            <person name="Sugano S."/>
            <person name="Fujiyama A."/>
            <person name="Delaux P.-M."/>
            <person name="Quint M."/>
            <person name="TheiBen G."/>
            <person name="Hagemann M."/>
            <person name="Harholt J."/>
            <person name="Dunand C."/>
            <person name="Zachgo S."/>
            <person name="Langdale J."/>
            <person name="Maumus F."/>
            <person name="Straeten D.V.D."/>
            <person name="Gould S.B."/>
            <person name="Rensing S.A."/>
        </authorList>
    </citation>
    <scope>NUCLEOTIDE SEQUENCE [LARGE SCALE GENOMIC DNA]</scope>
    <source>
        <strain evidence="14 15">S276</strain>
    </source>
</reference>
<evidence type="ECO:0000256" key="3">
    <source>
        <dbReference type="ARBA" id="ARBA00010688"/>
    </source>
</evidence>
<protein>
    <recommendedName>
        <fullName evidence="4 12">Adenosine kinase</fullName>
        <shortName evidence="12">AK</shortName>
        <ecNumber evidence="4 12">2.7.1.20</ecNumber>
    </recommendedName>
    <alternativeName>
        <fullName evidence="12">Adenosine 5'-phosphotransferase</fullName>
    </alternativeName>
</protein>
<proteinExistence type="inferred from homology"/>
<organism evidence="14 15">
    <name type="scientific">Chara braunii</name>
    <name type="common">Braun's stonewort</name>
    <dbReference type="NCBI Taxonomy" id="69332"/>
    <lineage>
        <taxon>Eukaryota</taxon>
        <taxon>Viridiplantae</taxon>
        <taxon>Streptophyta</taxon>
        <taxon>Charophyceae</taxon>
        <taxon>Charales</taxon>
        <taxon>Characeae</taxon>
        <taxon>Chara</taxon>
    </lineage>
</organism>
<dbReference type="STRING" id="69332.A0A388L2R5"/>
<evidence type="ECO:0000256" key="9">
    <source>
        <dbReference type="ARBA" id="ARBA00022840"/>
    </source>
</evidence>
<comment type="caution">
    <text evidence="14">The sequence shown here is derived from an EMBL/GenBank/DDBJ whole genome shotgun (WGS) entry which is preliminary data.</text>
</comment>
<dbReference type="AlphaFoldDB" id="A0A388L2R5"/>
<name>A0A388L2R5_CHABU</name>
<evidence type="ECO:0000256" key="1">
    <source>
        <dbReference type="ARBA" id="ARBA00001946"/>
    </source>
</evidence>
<dbReference type="Gene3D" id="3.40.1190.20">
    <property type="match status" value="1"/>
</dbReference>
<evidence type="ECO:0000256" key="8">
    <source>
        <dbReference type="ARBA" id="ARBA00022777"/>
    </source>
</evidence>
<evidence type="ECO:0000256" key="2">
    <source>
        <dbReference type="ARBA" id="ARBA00004801"/>
    </source>
</evidence>
<dbReference type="GO" id="GO:0006169">
    <property type="term" value="P:adenosine salvage"/>
    <property type="evidence" value="ECO:0007669"/>
    <property type="project" value="UniProtKB-ARBA"/>
</dbReference>
<keyword evidence="7 12" id="KW-0547">Nucleotide-binding</keyword>
<dbReference type="GO" id="GO:0005524">
    <property type="term" value="F:ATP binding"/>
    <property type="evidence" value="ECO:0007669"/>
    <property type="project" value="UniProtKB-UniRule"/>
</dbReference>
<feature type="domain" description="Carbohydrate kinase PfkB" evidence="13">
    <location>
        <begin position="24"/>
        <end position="334"/>
    </location>
</feature>
<comment type="catalytic activity">
    <reaction evidence="12">
        <text>adenosine + ATP = AMP + ADP + H(+)</text>
        <dbReference type="Rhea" id="RHEA:20824"/>
        <dbReference type="ChEBI" id="CHEBI:15378"/>
        <dbReference type="ChEBI" id="CHEBI:16335"/>
        <dbReference type="ChEBI" id="CHEBI:30616"/>
        <dbReference type="ChEBI" id="CHEBI:456215"/>
        <dbReference type="ChEBI" id="CHEBI:456216"/>
        <dbReference type="EC" id="2.7.1.20"/>
    </reaction>
</comment>
<dbReference type="GO" id="GO:0005829">
    <property type="term" value="C:cytosol"/>
    <property type="evidence" value="ECO:0007669"/>
    <property type="project" value="TreeGrafter"/>
</dbReference>
<dbReference type="GO" id="GO:0005634">
    <property type="term" value="C:nucleus"/>
    <property type="evidence" value="ECO:0007669"/>
    <property type="project" value="TreeGrafter"/>
</dbReference>
<dbReference type="EC" id="2.7.1.20" evidence="4 12"/>
<dbReference type="InterPro" id="IPR002173">
    <property type="entry name" value="Carboh/pur_kinase_PfkB_CS"/>
</dbReference>
<comment type="cofactor">
    <cofactor evidence="1 12">
        <name>Mg(2+)</name>
        <dbReference type="ChEBI" id="CHEBI:18420"/>
    </cofactor>
</comment>
<dbReference type="SUPFAM" id="SSF53613">
    <property type="entry name" value="Ribokinase-like"/>
    <property type="match status" value="1"/>
</dbReference>
<dbReference type="InterPro" id="IPR011611">
    <property type="entry name" value="PfkB_dom"/>
</dbReference>